<dbReference type="GO" id="GO:0006935">
    <property type="term" value="P:chemotaxis"/>
    <property type="evidence" value="ECO:0007669"/>
    <property type="project" value="InterPro"/>
</dbReference>
<evidence type="ECO:0000256" key="1">
    <source>
        <dbReference type="ARBA" id="ARBA00023224"/>
    </source>
</evidence>
<comment type="caution">
    <text evidence="8">The sequence shown here is derived from an EMBL/GenBank/DDBJ whole genome shotgun (WGS) entry which is preliminary data.</text>
</comment>
<proteinExistence type="inferred from homology"/>
<evidence type="ECO:0000313" key="9">
    <source>
        <dbReference type="Proteomes" id="UP000003561"/>
    </source>
</evidence>
<protein>
    <submittedName>
        <fullName evidence="8">HAMP domain protein</fullName>
    </submittedName>
</protein>
<dbReference type="Pfam" id="PF00672">
    <property type="entry name" value="HAMP"/>
    <property type="match status" value="1"/>
</dbReference>
<dbReference type="PRINTS" id="PR00260">
    <property type="entry name" value="CHEMTRNSDUCR"/>
</dbReference>
<feature type="transmembrane region" description="Helical" evidence="5">
    <location>
        <begin position="217"/>
        <end position="242"/>
    </location>
</feature>
<dbReference type="PANTHER" id="PTHR32089">
    <property type="entry name" value="METHYL-ACCEPTING CHEMOTAXIS PROTEIN MCPB"/>
    <property type="match status" value="1"/>
</dbReference>
<dbReference type="Pfam" id="PF12729">
    <property type="entry name" value="4HB_MCP_1"/>
    <property type="match status" value="1"/>
</dbReference>
<evidence type="ECO:0000259" key="6">
    <source>
        <dbReference type="PROSITE" id="PS50111"/>
    </source>
</evidence>
<reference evidence="8 9" key="2">
    <citation type="submission" date="2009-03" db="EMBL/GenBank/DDBJ databases">
        <title>Draft genome sequence of Roseburia inulinivorans (DSM 16841).</title>
        <authorList>
            <person name="Sudarsanam P."/>
            <person name="Ley R."/>
            <person name="Guruge J."/>
            <person name="Turnbaugh P.J."/>
            <person name="Mahowald M."/>
            <person name="Liep D."/>
            <person name="Gordon J."/>
        </authorList>
    </citation>
    <scope>NUCLEOTIDE SEQUENCE [LARGE SCALE GENOMIC DNA]</scope>
    <source>
        <strain evidence="8 9">DSM 16841</strain>
    </source>
</reference>
<dbReference type="Pfam" id="PF00015">
    <property type="entry name" value="MCPsignal"/>
    <property type="match status" value="1"/>
</dbReference>
<dbReference type="PROSITE" id="PS50885">
    <property type="entry name" value="HAMP"/>
    <property type="match status" value="1"/>
</dbReference>
<feature type="compositionally biased region" description="Basic and acidic residues" evidence="4">
    <location>
        <begin position="1"/>
        <end position="17"/>
    </location>
</feature>
<dbReference type="SUPFAM" id="SSF58104">
    <property type="entry name" value="Methyl-accepting chemotaxis protein (MCP) signaling domain"/>
    <property type="match status" value="1"/>
</dbReference>
<evidence type="ECO:0000259" key="7">
    <source>
        <dbReference type="PROSITE" id="PS50885"/>
    </source>
</evidence>
<sequence length="610" mass="67358">MQLEFEKRKTDMSERTNRKQKKSGKAGGVKLQSRMSRKVLIPVICLVIIAILSSVIGHRNLKSMYQASNEITSVYMTKTAQLNEISDKFKEMEILAYSMCVTKSTNDRASMLEQSAATKEEINSLLEQLDQMAVTEDEKSRVKNITAYYQGFTDAYQKVTDSIENGNKTQAQEYCNLELFKAANKLSDELASYIEFYNADVDRVVANQSTVYDSGNYANLIVIGLIVVSLIASLYITIFKVVRPIRKTSKELKVIVKDMQSGHADLTKRVTVKGNDEIAELASGMNVFLDTLQEVLGKIATNSNAIGDVVQNVGRSVETANTNAYDVSAVMEELSATMEEVSSSAATVTDNISNVNDEVISIADDSKAMNDYASTMQERAEELKQKAVNNQENTSRMIAGIIESLKSAIEESTSVRHVNELTEEILSVSSQTNLLALNASIEAARAGEAGKGFAVVADEIRKLADSTRETANNIQSINAQVTDAVEKLSDSANQLVTYIDDTIMPDYDSFVKTGEQYRTDATYVNSTMDHFEERANSLKEVVLVMKQSVEDISTAIEESAKGIANAAENTDILVENMDKVKKKMETNQQISDQLKAESDRFQGISDNLML</sequence>
<dbReference type="GO" id="GO:0004888">
    <property type="term" value="F:transmembrane signaling receptor activity"/>
    <property type="evidence" value="ECO:0007669"/>
    <property type="project" value="InterPro"/>
</dbReference>
<dbReference type="AlphaFoldDB" id="C0FYL6"/>
<evidence type="ECO:0000313" key="8">
    <source>
        <dbReference type="EMBL" id="EEG92355.1"/>
    </source>
</evidence>
<keyword evidence="1 3" id="KW-0807">Transducer</keyword>
<name>C0FYL6_9FIRM</name>
<dbReference type="InterPro" id="IPR003660">
    <property type="entry name" value="HAMP_dom"/>
</dbReference>
<dbReference type="EMBL" id="ACFY01000156">
    <property type="protein sequence ID" value="EEG92355.1"/>
    <property type="molecule type" value="Genomic_DNA"/>
</dbReference>
<dbReference type="InterPro" id="IPR004090">
    <property type="entry name" value="Chemotax_Me-accpt_rcpt"/>
</dbReference>
<feature type="transmembrane region" description="Helical" evidence="5">
    <location>
        <begin position="39"/>
        <end position="57"/>
    </location>
</feature>
<dbReference type="eggNOG" id="COG0840">
    <property type="taxonomic scope" value="Bacteria"/>
</dbReference>
<feature type="region of interest" description="Disordered" evidence="4">
    <location>
        <begin position="1"/>
        <end position="28"/>
    </location>
</feature>
<gene>
    <name evidence="8" type="ORF">ROSEINA2194_03855</name>
</gene>
<reference evidence="8 9" key="1">
    <citation type="submission" date="2009-02" db="EMBL/GenBank/DDBJ databases">
        <authorList>
            <person name="Fulton L."/>
            <person name="Clifton S."/>
            <person name="Fulton B."/>
            <person name="Xu J."/>
            <person name="Minx P."/>
            <person name="Pepin K.H."/>
            <person name="Johnson M."/>
            <person name="Bhonagiri V."/>
            <person name="Nash W.E."/>
            <person name="Mardis E.R."/>
            <person name="Wilson R.K."/>
        </authorList>
    </citation>
    <scope>NUCLEOTIDE SEQUENCE [LARGE SCALE GENOMIC DNA]</scope>
    <source>
        <strain evidence="8 9">DSM 16841</strain>
    </source>
</reference>
<keyword evidence="5" id="KW-0812">Transmembrane</keyword>
<dbReference type="Proteomes" id="UP000003561">
    <property type="component" value="Unassembled WGS sequence"/>
</dbReference>
<organism evidence="8 9">
    <name type="scientific">Roseburia inulinivorans DSM 16841</name>
    <dbReference type="NCBI Taxonomy" id="622312"/>
    <lineage>
        <taxon>Bacteria</taxon>
        <taxon>Bacillati</taxon>
        <taxon>Bacillota</taxon>
        <taxon>Clostridia</taxon>
        <taxon>Lachnospirales</taxon>
        <taxon>Lachnospiraceae</taxon>
        <taxon>Roseburia</taxon>
    </lineage>
</organism>
<feature type="domain" description="Methyl-accepting transducer" evidence="6">
    <location>
        <begin position="316"/>
        <end position="567"/>
    </location>
</feature>
<dbReference type="InterPro" id="IPR004089">
    <property type="entry name" value="MCPsignal_dom"/>
</dbReference>
<dbReference type="GO" id="GO:0016020">
    <property type="term" value="C:membrane"/>
    <property type="evidence" value="ECO:0007669"/>
    <property type="project" value="InterPro"/>
</dbReference>
<keyword evidence="5" id="KW-1133">Transmembrane helix</keyword>
<dbReference type="PROSITE" id="PS50111">
    <property type="entry name" value="CHEMOTAXIS_TRANSDUC_2"/>
    <property type="match status" value="1"/>
</dbReference>
<keyword evidence="5" id="KW-0472">Membrane</keyword>
<dbReference type="Gene3D" id="1.10.287.950">
    <property type="entry name" value="Methyl-accepting chemotaxis protein"/>
    <property type="match status" value="1"/>
</dbReference>
<evidence type="ECO:0000256" key="4">
    <source>
        <dbReference type="SAM" id="MobiDB-lite"/>
    </source>
</evidence>
<dbReference type="CDD" id="cd06225">
    <property type="entry name" value="HAMP"/>
    <property type="match status" value="1"/>
</dbReference>
<dbReference type="SMART" id="SM00283">
    <property type="entry name" value="MA"/>
    <property type="match status" value="1"/>
</dbReference>
<evidence type="ECO:0000256" key="3">
    <source>
        <dbReference type="PROSITE-ProRule" id="PRU00284"/>
    </source>
</evidence>
<comment type="similarity">
    <text evidence="2">Belongs to the methyl-accepting chemotaxis (MCP) protein family.</text>
</comment>
<evidence type="ECO:0000256" key="2">
    <source>
        <dbReference type="ARBA" id="ARBA00029447"/>
    </source>
</evidence>
<evidence type="ECO:0000256" key="5">
    <source>
        <dbReference type="SAM" id="Phobius"/>
    </source>
</evidence>
<dbReference type="GO" id="GO:0007165">
    <property type="term" value="P:signal transduction"/>
    <property type="evidence" value="ECO:0007669"/>
    <property type="project" value="UniProtKB-KW"/>
</dbReference>
<dbReference type="CDD" id="cd19411">
    <property type="entry name" value="MCP2201-like_sensor"/>
    <property type="match status" value="1"/>
</dbReference>
<feature type="domain" description="HAMP" evidence="7">
    <location>
        <begin position="239"/>
        <end position="297"/>
    </location>
</feature>
<accession>C0FYL6</accession>
<dbReference type="InterPro" id="IPR047347">
    <property type="entry name" value="YvaQ-like_sensor"/>
</dbReference>
<dbReference type="PANTHER" id="PTHR32089:SF112">
    <property type="entry name" value="LYSOZYME-LIKE PROTEIN-RELATED"/>
    <property type="match status" value="1"/>
</dbReference>
<dbReference type="InterPro" id="IPR024478">
    <property type="entry name" value="HlyB_4HB_MCP"/>
</dbReference>
<dbReference type="SMART" id="SM00304">
    <property type="entry name" value="HAMP"/>
    <property type="match status" value="1"/>
</dbReference>